<dbReference type="Proteomes" id="UP000678016">
    <property type="component" value="Chromosome"/>
</dbReference>
<proteinExistence type="inferred from homology"/>
<comment type="similarity">
    <text evidence="2">Belongs to the CPA3 antiporters (TC 2.A.63) subunit E family.</text>
</comment>
<keyword evidence="8" id="KW-1185">Reference proteome</keyword>
<keyword evidence="5" id="KW-1133">Transmembrane helix</keyword>
<evidence type="ECO:0000313" key="8">
    <source>
        <dbReference type="Proteomes" id="UP000678016"/>
    </source>
</evidence>
<dbReference type="Pfam" id="PF01899">
    <property type="entry name" value="MNHE"/>
    <property type="match status" value="1"/>
</dbReference>
<dbReference type="InterPro" id="IPR002758">
    <property type="entry name" value="Cation_antiport_E"/>
</dbReference>
<evidence type="ECO:0000256" key="3">
    <source>
        <dbReference type="ARBA" id="ARBA00022475"/>
    </source>
</evidence>
<dbReference type="EMBL" id="CP074132">
    <property type="protein sequence ID" value="QUX27083.1"/>
    <property type="molecule type" value="Genomic_DNA"/>
</dbReference>
<evidence type="ECO:0000256" key="6">
    <source>
        <dbReference type="ARBA" id="ARBA00023136"/>
    </source>
</evidence>
<gene>
    <name evidence="7" type="ORF">KGD83_17220</name>
</gene>
<dbReference type="PANTHER" id="PTHR34584:SF1">
    <property type="entry name" value="NA(+)_H(+) ANTIPORTER SUBUNIT E1"/>
    <property type="match status" value="1"/>
</dbReference>
<evidence type="ECO:0000256" key="4">
    <source>
        <dbReference type="ARBA" id="ARBA00022692"/>
    </source>
</evidence>
<evidence type="ECO:0000256" key="5">
    <source>
        <dbReference type="ARBA" id="ARBA00022989"/>
    </source>
</evidence>
<keyword evidence="6" id="KW-0472">Membrane</keyword>
<reference evidence="8" key="1">
    <citation type="submission" date="2021-05" db="EMBL/GenBank/DDBJ databases">
        <title>Direct Submission.</title>
        <authorList>
            <person name="Li K."/>
            <person name="Gao J."/>
        </authorList>
    </citation>
    <scope>NUCLEOTIDE SEQUENCE [LARGE SCALE GENOMIC DNA]</scope>
    <source>
        <strain evidence="8">HDS12</strain>
    </source>
</reference>
<evidence type="ECO:0000256" key="2">
    <source>
        <dbReference type="ARBA" id="ARBA00006228"/>
    </source>
</evidence>
<dbReference type="RefSeq" id="WP_212640169.1">
    <property type="nucleotide sequence ID" value="NZ_CP074132.1"/>
</dbReference>
<accession>A0ABX8C3B5</accession>
<evidence type="ECO:0000313" key="7">
    <source>
        <dbReference type="EMBL" id="QUX27083.1"/>
    </source>
</evidence>
<organism evidence="7 8">
    <name type="scientific">Nocardiopsis akebiae</name>
    <dbReference type="NCBI Taxonomy" id="2831968"/>
    <lineage>
        <taxon>Bacteria</taxon>
        <taxon>Bacillati</taxon>
        <taxon>Actinomycetota</taxon>
        <taxon>Actinomycetes</taxon>
        <taxon>Streptosporangiales</taxon>
        <taxon>Nocardiopsidaceae</taxon>
        <taxon>Nocardiopsis</taxon>
    </lineage>
</organism>
<comment type="subcellular location">
    <subcellularLocation>
        <location evidence="1">Cell membrane</location>
        <topology evidence="1">Multi-pass membrane protein</topology>
    </subcellularLocation>
</comment>
<protein>
    <submittedName>
        <fullName evidence="7">Na+/H+ antiporter subunit E</fullName>
    </submittedName>
</protein>
<keyword evidence="4" id="KW-0812">Transmembrane</keyword>
<name>A0ABX8C3B5_9ACTN</name>
<dbReference type="PANTHER" id="PTHR34584">
    <property type="entry name" value="NA(+)/H(+) ANTIPORTER SUBUNIT E1"/>
    <property type="match status" value="1"/>
</dbReference>
<keyword evidence="3" id="KW-1003">Cell membrane</keyword>
<evidence type="ECO:0000256" key="1">
    <source>
        <dbReference type="ARBA" id="ARBA00004651"/>
    </source>
</evidence>
<sequence length="125" mass="13917">MTPLLRRALRIAWFPFFYGSRVVTSTLRVAWDIVTPGSASVPALIEVPLRCRTDLEITAVANMVSLTPGTVTVATRTDPPTLWVHGMYTADESAFLDDIHQMEDYLLGLTRAGRTKTAHRGEETR</sequence>